<protein>
    <recommendedName>
        <fullName evidence="4">HECT domain-containing protein</fullName>
    </recommendedName>
</protein>
<dbReference type="InterPro" id="IPR000569">
    <property type="entry name" value="HECT_dom"/>
</dbReference>
<dbReference type="SUPFAM" id="SSF56204">
    <property type="entry name" value="Hect, E3 ligase catalytic domain"/>
    <property type="match status" value="1"/>
</dbReference>
<comment type="caution">
    <text evidence="5">The sequence shown here is derived from an EMBL/GenBank/DDBJ whole genome shotgun (WGS) entry which is preliminary data.</text>
</comment>
<feature type="active site" description="Glycyl thioester intermediate" evidence="3">
    <location>
        <position position="156"/>
    </location>
</feature>
<evidence type="ECO:0000256" key="3">
    <source>
        <dbReference type="PROSITE-ProRule" id="PRU00104"/>
    </source>
</evidence>
<name>A0ABV1A2A1_9TELE</name>
<dbReference type="InterPro" id="IPR035983">
    <property type="entry name" value="Hect_E3_ubiquitin_ligase"/>
</dbReference>
<keyword evidence="6" id="KW-1185">Reference proteome</keyword>
<reference evidence="5 6" key="1">
    <citation type="submission" date="2021-06" db="EMBL/GenBank/DDBJ databases">
        <authorList>
            <person name="Palmer J.M."/>
        </authorList>
    </citation>
    <scope>NUCLEOTIDE SEQUENCE [LARGE SCALE GENOMIC DNA]</scope>
    <source>
        <strain evidence="5 6">AS_MEX2019</strain>
        <tissue evidence="5">Muscle</tissue>
    </source>
</reference>
<evidence type="ECO:0000313" key="6">
    <source>
        <dbReference type="Proteomes" id="UP001469553"/>
    </source>
</evidence>
<dbReference type="Pfam" id="PF00632">
    <property type="entry name" value="HECT"/>
    <property type="match status" value="1"/>
</dbReference>
<dbReference type="EMBL" id="JAHRIP010078342">
    <property type="protein sequence ID" value="MEQ2312197.1"/>
    <property type="molecule type" value="Genomic_DNA"/>
</dbReference>
<keyword evidence="1" id="KW-0808">Transferase</keyword>
<evidence type="ECO:0000256" key="1">
    <source>
        <dbReference type="ARBA" id="ARBA00022679"/>
    </source>
</evidence>
<evidence type="ECO:0000256" key="2">
    <source>
        <dbReference type="ARBA" id="ARBA00022786"/>
    </source>
</evidence>
<gene>
    <name evidence="5" type="ORF">AMECASPLE_028338</name>
</gene>
<organism evidence="5 6">
    <name type="scientific">Ameca splendens</name>
    <dbReference type="NCBI Taxonomy" id="208324"/>
    <lineage>
        <taxon>Eukaryota</taxon>
        <taxon>Metazoa</taxon>
        <taxon>Chordata</taxon>
        <taxon>Craniata</taxon>
        <taxon>Vertebrata</taxon>
        <taxon>Euteleostomi</taxon>
        <taxon>Actinopterygii</taxon>
        <taxon>Neopterygii</taxon>
        <taxon>Teleostei</taxon>
        <taxon>Neoteleostei</taxon>
        <taxon>Acanthomorphata</taxon>
        <taxon>Ovalentaria</taxon>
        <taxon>Atherinomorphae</taxon>
        <taxon>Cyprinodontiformes</taxon>
        <taxon>Goodeidae</taxon>
        <taxon>Ameca</taxon>
    </lineage>
</organism>
<feature type="domain" description="HECT" evidence="4">
    <location>
        <begin position="121"/>
        <end position="188"/>
    </location>
</feature>
<dbReference type="Gene3D" id="3.30.2410.10">
    <property type="entry name" value="Hect, E3 ligase catalytic domain"/>
    <property type="match status" value="1"/>
</dbReference>
<dbReference type="PROSITE" id="PS50237">
    <property type="entry name" value="HECT"/>
    <property type="match status" value="1"/>
</dbReference>
<accession>A0ABV1A2A1</accession>
<evidence type="ECO:0000313" key="5">
    <source>
        <dbReference type="EMBL" id="MEQ2312197.1"/>
    </source>
</evidence>
<proteinExistence type="predicted"/>
<dbReference type="Proteomes" id="UP001469553">
    <property type="component" value="Unassembled WGS sequence"/>
</dbReference>
<keyword evidence="2 3" id="KW-0833">Ubl conjugation pathway</keyword>
<evidence type="ECO:0000259" key="4">
    <source>
        <dbReference type="PROSITE" id="PS50237"/>
    </source>
</evidence>
<sequence length="188" mass="21350">MLQSAGCFKHVKSLEEKHSIVKEHLRRYIIDRNHSAIKRFKNGLATLQFLTALQLYPLALTPVLCHSKKKLSAVDIENLFQPELSPDGSNQRAQENKTAGFWADYLLDCEEHNSEVTLEDVLMFATGVPCMPHAGLDPQRCLEFLNSSKFPMANTCANTLKLPLLDNYNTFKDNMNFWMRNSPGFGCI</sequence>